<feature type="compositionally biased region" description="Basic residues" evidence="1">
    <location>
        <begin position="150"/>
        <end position="159"/>
    </location>
</feature>
<organism evidence="2 3">
    <name type="scientific">Pseudoflavonifractor hominis</name>
    <dbReference type="NCBI Taxonomy" id="2763059"/>
    <lineage>
        <taxon>Bacteria</taxon>
        <taxon>Bacillati</taxon>
        <taxon>Bacillota</taxon>
        <taxon>Clostridia</taxon>
        <taxon>Eubacteriales</taxon>
        <taxon>Oscillospiraceae</taxon>
        <taxon>Pseudoflavonifractor</taxon>
    </lineage>
</organism>
<evidence type="ECO:0000313" key="2">
    <source>
        <dbReference type="EMBL" id="MBC5729557.1"/>
    </source>
</evidence>
<gene>
    <name evidence="2" type="ORF">H8S34_01755</name>
</gene>
<feature type="compositionally biased region" description="Basic and acidic residues" evidence="1">
    <location>
        <begin position="125"/>
        <end position="136"/>
    </location>
</feature>
<evidence type="ECO:0000256" key="1">
    <source>
        <dbReference type="SAM" id="MobiDB-lite"/>
    </source>
</evidence>
<sequence>MEQRRQSASDWVRIPAALRYDRRLSAKAKLLYGEIEALACRTGYCHAHNGYFCARLGMSDRTVTRLLAELVREGYLRLEVRRGPDRQVLERRIFPGRAGEERVPPPDRNDGTPPDKIDGTPPDKNGGESKSRKENIPPEVPQEGDGVFHRSGRRKTRGARRYHLELIDGEEVVVYDD</sequence>
<comment type="caution">
    <text evidence="2">The sequence shown here is derived from an EMBL/GenBank/DDBJ whole genome shotgun (WGS) entry which is preliminary data.</text>
</comment>
<protein>
    <submittedName>
        <fullName evidence="2">Helix-turn-helix domain-containing protein</fullName>
    </submittedName>
</protein>
<feature type="compositionally biased region" description="Basic and acidic residues" evidence="1">
    <location>
        <begin position="93"/>
        <end position="118"/>
    </location>
</feature>
<feature type="region of interest" description="Disordered" evidence="1">
    <location>
        <begin position="93"/>
        <end position="159"/>
    </location>
</feature>
<accession>A0ABR7HQ38</accession>
<dbReference type="Proteomes" id="UP000660021">
    <property type="component" value="Unassembled WGS sequence"/>
</dbReference>
<dbReference type="RefSeq" id="WP_186962872.1">
    <property type="nucleotide sequence ID" value="NZ_JACOPR010000001.1"/>
</dbReference>
<dbReference type="Pfam" id="PF13730">
    <property type="entry name" value="HTH_36"/>
    <property type="match status" value="1"/>
</dbReference>
<evidence type="ECO:0000313" key="3">
    <source>
        <dbReference type="Proteomes" id="UP000660021"/>
    </source>
</evidence>
<proteinExistence type="predicted"/>
<dbReference type="EMBL" id="JACOPR010000001">
    <property type="protein sequence ID" value="MBC5729557.1"/>
    <property type="molecule type" value="Genomic_DNA"/>
</dbReference>
<keyword evidence="3" id="KW-1185">Reference proteome</keyword>
<reference evidence="2 3" key="1">
    <citation type="submission" date="2020-08" db="EMBL/GenBank/DDBJ databases">
        <title>Genome public.</title>
        <authorList>
            <person name="Liu C."/>
            <person name="Sun Q."/>
        </authorList>
    </citation>
    <scope>NUCLEOTIDE SEQUENCE [LARGE SCALE GENOMIC DNA]</scope>
    <source>
        <strain evidence="2 3">New-38</strain>
    </source>
</reference>
<name>A0ABR7HQ38_9FIRM</name>